<dbReference type="Proteomes" id="UP000800082">
    <property type="component" value="Unassembled WGS sequence"/>
</dbReference>
<gene>
    <name evidence="1" type="ORF">M421DRAFT_50600</name>
</gene>
<accession>A0A6A5SAF3</accession>
<organism evidence="1 2">
    <name type="scientific">Didymella exigua CBS 183.55</name>
    <dbReference type="NCBI Taxonomy" id="1150837"/>
    <lineage>
        <taxon>Eukaryota</taxon>
        <taxon>Fungi</taxon>
        <taxon>Dikarya</taxon>
        <taxon>Ascomycota</taxon>
        <taxon>Pezizomycotina</taxon>
        <taxon>Dothideomycetes</taxon>
        <taxon>Pleosporomycetidae</taxon>
        <taxon>Pleosporales</taxon>
        <taxon>Pleosporineae</taxon>
        <taxon>Didymellaceae</taxon>
        <taxon>Didymella</taxon>
    </lineage>
</organism>
<protein>
    <submittedName>
        <fullName evidence="1">Uncharacterized protein</fullName>
    </submittedName>
</protein>
<dbReference type="RefSeq" id="XP_033454705.1">
    <property type="nucleotide sequence ID" value="XM_033594844.1"/>
</dbReference>
<dbReference type="EMBL" id="ML978956">
    <property type="protein sequence ID" value="KAF1934457.1"/>
    <property type="molecule type" value="Genomic_DNA"/>
</dbReference>
<sequence length="59" mass="7039">MDADRHNADSYAKYELYFNLLQQKIAQYKVNVDYHRAGHITKPATFSWHNHLLPQHNMP</sequence>
<keyword evidence="2" id="KW-1185">Reference proteome</keyword>
<name>A0A6A5SAF3_9PLEO</name>
<evidence type="ECO:0000313" key="2">
    <source>
        <dbReference type="Proteomes" id="UP000800082"/>
    </source>
</evidence>
<evidence type="ECO:0000313" key="1">
    <source>
        <dbReference type="EMBL" id="KAF1934457.1"/>
    </source>
</evidence>
<dbReference type="GeneID" id="54352512"/>
<reference evidence="1" key="1">
    <citation type="journal article" date="2020" name="Stud. Mycol.">
        <title>101 Dothideomycetes genomes: a test case for predicting lifestyles and emergence of pathogens.</title>
        <authorList>
            <person name="Haridas S."/>
            <person name="Albert R."/>
            <person name="Binder M."/>
            <person name="Bloem J."/>
            <person name="Labutti K."/>
            <person name="Salamov A."/>
            <person name="Andreopoulos B."/>
            <person name="Baker S."/>
            <person name="Barry K."/>
            <person name="Bills G."/>
            <person name="Bluhm B."/>
            <person name="Cannon C."/>
            <person name="Castanera R."/>
            <person name="Culley D."/>
            <person name="Daum C."/>
            <person name="Ezra D."/>
            <person name="Gonzalez J."/>
            <person name="Henrissat B."/>
            <person name="Kuo A."/>
            <person name="Liang C."/>
            <person name="Lipzen A."/>
            <person name="Lutzoni F."/>
            <person name="Magnuson J."/>
            <person name="Mondo S."/>
            <person name="Nolan M."/>
            <person name="Ohm R."/>
            <person name="Pangilinan J."/>
            <person name="Park H.-J."/>
            <person name="Ramirez L."/>
            <person name="Alfaro M."/>
            <person name="Sun H."/>
            <person name="Tritt A."/>
            <person name="Yoshinaga Y."/>
            <person name="Zwiers L.-H."/>
            <person name="Turgeon B."/>
            <person name="Goodwin S."/>
            <person name="Spatafora J."/>
            <person name="Crous P."/>
            <person name="Grigoriev I."/>
        </authorList>
    </citation>
    <scope>NUCLEOTIDE SEQUENCE</scope>
    <source>
        <strain evidence="1">CBS 183.55</strain>
    </source>
</reference>
<dbReference type="AlphaFoldDB" id="A0A6A5SAF3"/>
<proteinExistence type="predicted"/>